<sequence>CELCGVVSHASCCRAVPHSCRLLALAAPLPAAGAEATEAAGGAGAGPLPPLPHDWRPAGTTLDLLLPPADAEMLLSGGAPPPHDPTSPTPTPTPSSSSPPHGPPSLCLYCGAPCEVGLLAVEPVWRCAGCRRFAHVMCWCSLHPGALSAGTRA</sequence>
<reference evidence="2 3" key="1">
    <citation type="journal article" date="2021" name="Sci. Rep.">
        <title>Genome sequencing of the multicellular alga Astrephomene provides insights into convergent evolution of germ-soma differentiation.</title>
        <authorList>
            <person name="Yamashita S."/>
            <person name="Yamamoto K."/>
            <person name="Matsuzaki R."/>
            <person name="Suzuki S."/>
            <person name="Yamaguchi H."/>
            <person name="Hirooka S."/>
            <person name="Minakuchi Y."/>
            <person name="Miyagishima S."/>
            <person name="Kawachi M."/>
            <person name="Toyoda A."/>
            <person name="Nozaki H."/>
        </authorList>
    </citation>
    <scope>NUCLEOTIDE SEQUENCE [LARGE SCALE GENOMIC DNA]</scope>
    <source>
        <strain evidence="2 3">NIES-4017</strain>
    </source>
</reference>
<feature type="non-terminal residue" evidence="2">
    <location>
        <position position="1"/>
    </location>
</feature>
<evidence type="ECO:0000313" key="2">
    <source>
        <dbReference type="EMBL" id="GFR47324.1"/>
    </source>
</evidence>
<evidence type="ECO:0000313" key="3">
    <source>
        <dbReference type="Proteomes" id="UP001054857"/>
    </source>
</evidence>
<name>A0AAD3DSK5_9CHLO</name>
<proteinExistence type="predicted"/>
<dbReference type="Proteomes" id="UP001054857">
    <property type="component" value="Unassembled WGS sequence"/>
</dbReference>
<feature type="non-terminal residue" evidence="2">
    <location>
        <position position="153"/>
    </location>
</feature>
<accession>A0AAD3DSK5</accession>
<protein>
    <submittedName>
        <fullName evidence="2">Uncharacterized protein</fullName>
    </submittedName>
</protein>
<feature type="region of interest" description="Disordered" evidence="1">
    <location>
        <begin position="38"/>
        <end position="99"/>
    </location>
</feature>
<dbReference type="AlphaFoldDB" id="A0AAD3DSK5"/>
<gene>
    <name evidence="2" type="ORF">Agub_g9013</name>
</gene>
<keyword evidence="3" id="KW-1185">Reference proteome</keyword>
<organism evidence="2 3">
    <name type="scientific">Astrephomene gubernaculifera</name>
    <dbReference type="NCBI Taxonomy" id="47775"/>
    <lineage>
        <taxon>Eukaryota</taxon>
        <taxon>Viridiplantae</taxon>
        <taxon>Chlorophyta</taxon>
        <taxon>core chlorophytes</taxon>
        <taxon>Chlorophyceae</taxon>
        <taxon>CS clade</taxon>
        <taxon>Chlamydomonadales</taxon>
        <taxon>Astrephomenaceae</taxon>
        <taxon>Astrephomene</taxon>
    </lineage>
</organism>
<comment type="caution">
    <text evidence="2">The sequence shown here is derived from an EMBL/GenBank/DDBJ whole genome shotgun (WGS) entry which is preliminary data.</text>
</comment>
<dbReference type="EMBL" id="BMAR01000017">
    <property type="protein sequence ID" value="GFR47324.1"/>
    <property type="molecule type" value="Genomic_DNA"/>
</dbReference>
<feature type="compositionally biased region" description="Pro residues" evidence="1">
    <location>
        <begin position="79"/>
        <end position="93"/>
    </location>
</feature>
<evidence type="ECO:0000256" key="1">
    <source>
        <dbReference type="SAM" id="MobiDB-lite"/>
    </source>
</evidence>